<evidence type="ECO:0000256" key="6">
    <source>
        <dbReference type="SAM" id="MobiDB-lite"/>
    </source>
</evidence>
<feature type="region of interest" description="Disordered" evidence="6">
    <location>
        <begin position="106"/>
        <end position="150"/>
    </location>
</feature>
<protein>
    <submittedName>
        <fullName evidence="9">Uncharacterized protein LOC111121842 isoform X1</fullName>
    </submittedName>
</protein>
<evidence type="ECO:0000256" key="2">
    <source>
        <dbReference type="ARBA" id="ARBA00022771"/>
    </source>
</evidence>
<keyword evidence="4 5" id="KW-0238">DNA-binding</keyword>
<dbReference type="InterPro" id="IPR038441">
    <property type="entry name" value="THAP_Znf_sf"/>
</dbReference>
<dbReference type="InterPro" id="IPR006612">
    <property type="entry name" value="THAP_Znf"/>
</dbReference>
<feature type="domain" description="THAP-type" evidence="7">
    <location>
        <begin position="12"/>
        <end position="104"/>
    </location>
</feature>
<keyword evidence="2 5" id="KW-0863">Zinc-finger</keyword>
<name>A0A8B8CT28_CRAVI</name>
<dbReference type="OrthoDB" id="6158651at2759"/>
<evidence type="ECO:0000256" key="5">
    <source>
        <dbReference type="PROSITE-ProRule" id="PRU00309"/>
    </source>
</evidence>
<keyword evidence="1" id="KW-0479">Metal-binding</keyword>
<gene>
    <name evidence="9" type="primary">LOC111121842</name>
</gene>
<dbReference type="SUPFAM" id="SSF57716">
    <property type="entry name" value="Glucocorticoid receptor-like (DNA-binding domain)"/>
    <property type="match status" value="1"/>
</dbReference>
<dbReference type="AlphaFoldDB" id="A0A8B8CT28"/>
<dbReference type="PANTHER" id="PTHR46600">
    <property type="entry name" value="THAP DOMAIN-CONTAINING"/>
    <property type="match status" value="1"/>
</dbReference>
<dbReference type="GO" id="GO:0006357">
    <property type="term" value="P:regulation of transcription by RNA polymerase II"/>
    <property type="evidence" value="ECO:0007669"/>
    <property type="project" value="TreeGrafter"/>
</dbReference>
<dbReference type="GeneID" id="111121842"/>
<dbReference type="GO" id="GO:0005634">
    <property type="term" value="C:nucleus"/>
    <property type="evidence" value="ECO:0007669"/>
    <property type="project" value="TreeGrafter"/>
</dbReference>
<dbReference type="PANTHER" id="PTHR46600:SF7">
    <property type="entry name" value="SI:DKEY-228B2.6-RELATED"/>
    <property type="match status" value="1"/>
</dbReference>
<dbReference type="SMART" id="SM00980">
    <property type="entry name" value="THAP"/>
    <property type="match status" value="1"/>
</dbReference>
<feature type="compositionally biased region" description="Low complexity" evidence="6">
    <location>
        <begin position="106"/>
        <end position="122"/>
    </location>
</feature>
<dbReference type="Gene3D" id="6.20.210.20">
    <property type="entry name" value="THAP domain"/>
    <property type="match status" value="1"/>
</dbReference>
<evidence type="ECO:0000256" key="3">
    <source>
        <dbReference type="ARBA" id="ARBA00022833"/>
    </source>
</evidence>
<sequence length="486" mass="55576">MPRGDRVGKSKGSGIRCVAANCGNTNTDGVSMHTFPKDAALRKEWTDFVKLKSGAWVGPTEYSALCSAHFSADCYSFIQRFETERMGIKPKKITLNPDAIPTIHALTPPSISSPLATSSSTPKRSPYKRPFNMLSPNEEEQCQSSPPSKKIRSLPFDMLSPNEEKQCQSSLPKKISWSYTKRETNRILTKSFMMSQTTDSDEETLAIPMDVPTEPEETYSEKKKSACFQFNYHPKHRSKYCQTSIKENHKKMVSVGDSESPRKWESFLYKSDSGRKHRSTTYEPILYYHWLPHKHEEFLPKREFQNEGSLLDIYEEFDTLSHITTLENASSILQYGFKPRPVNDSSVVNPTYDLMDVKTGNKITPRPLHPIGSSRVLWYGPCKFSQLQTPEYTVERYGNILFSMRSLDGYEGIIRDGLNFYFIEVIEYMKSSACRILVSHKDYPSLKRYDPYTIGGPLYIKKLIKGAHYITCVNSNVTMEESLQMS</sequence>
<keyword evidence="8" id="KW-1185">Reference proteome</keyword>
<proteinExistence type="predicted"/>
<organism evidence="8 9">
    <name type="scientific">Crassostrea virginica</name>
    <name type="common">Eastern oyster</name>
    <dbReference type="NCBI Taxonomy" id="6565"/>
    <lineage>
        <taxon>Eukaryota</taxon>
        <taxon>Metazoa</taxon>
        <taxon>Spiralia</taxon>
        <taxon>Lophotrochozoa</taxon>
        <taxon>Mollusca</taxon>
        <taxon>Bivalvia</taxon>
        <taxon>Autobranchia</taxon>
        <taxon>Pteriomorphia</taxon>
        <taxon>Ostreida</taxon>
        <taxon>Ostreoidea</taxon>
        <taxon>Ostreidae</taxon>
        <taxon>Crassostrea</taxon>
    </lineage>
</organism>
<accession>A0A8B8CT28</accession>
<evidence type="ECO:0000256" key="1">
    <source>
        <dbReference type="ARBA" id="ARBA00022723"/>
    </source>
</evidence>
<keyword evidence="3" id="KW-0862">Zinc</keyword>
<dbReference type="Pfam" id="PF05485">
    <property type="entry name" value="THAP"/>
    <property type="match status" value="1"/>
</dbReference>
<dbReference type="Proteomes" id="UP000694844">
    <property type="component" value="Chromosome 2"/>
</dbReference>
<dbReference type="KEGG" id="cvn:111121842"/>
<evidence type="ECO:0000313" key="9">
    <source>
        <dbReference type="RefSeq" id="XP_022319002.1"/>
    </source>
</evidence>
<dbReference type="GO" id="GO:0008270">
    <property type="term" value="F:zinc ion binding"/>
    <property type="evidence" value="ECO:0007669"/>
    <property type="project" value="UniProtKB-KW"/>
</dbReference>
<evidence type="ECO:0000256" key="4">
    <source>
        <dbReference type="ARBA" id="ARBA00023125"/>
    </source>
</evidence>
<evidence type="ECO:0000259" key="7">
    <source>
        <dbReference type="PROSITE" id="PS50950"/>
    </source>
</evidence>
<evidence type="ECO:0000313" key="8">
    <source>
        <dbReference type="Proteomes" id="UP000694844"/>
    </source>
</evidence>
<dbReference type="GO" id="GO:0000978">
    <property type="term" value="F:RNA polymerase II cis-regulatory region sequence-specific DNA binding"/>
    <property type="evidence" value="ECO:0007669"/>
    <property type="project" value="TreeGrafter"/>
</dbReference>
<reference evidence="9" key="1">
    <citation type="submission" date="2025-08" db="UniProtKB">
        <authorList>
            <consortium name="RefSeq"/>
        </authorList>
    </citation>
    <scope>IDENTIFICATION</scope>
    <source>
        <tissue evidence="9">Whole sample</tissue>
    </source>
</reference>
<dbReference type="PROSITE" id="PS50950">
    <property type="entry name" value="ZF_THAP"/>
    <property type="match status" value="1"/>
</dbReference>
<dbReference type="GO" id="GO:0003700">
    <property type="term" value="F:DNA-binding transcription factor activity"/>
    <property type="evidence" value="ECO:0007669"/>
    <property type="project" value="TreeGrafter"/>
</dbReference>
<dbReference type="SMART" id="SM00692">
    <property type="entry name" value="DM3"/>
    <property type="match status" value="1"/>
</dbReference>
<dbReference type="RefSeq" id="XP_022319002.1">
    <property type="nucleotide sequence ID" value="XM_022463294.1"/>
</dbReference>
<dbReference type="InterPro" id="IPR026516">
    <property type="entry name" value="THAP1/10"/>
</dbReference>